<dbReference type="SUPFAM" id="SSF159941">
    <property type="entry name" value="MM3350-like"/>
    <property type="match status" value="1"/>
</dbReference>
<dbReference type="PANTHER" id="PTHR41878:SF1">
    <property type="entry name" value="TNPR PROTEIN"/>
    <property type="match status" value="1"/>
</dbReference>
<gene>
    <name evidence="2" type="ORF">XA3_04340</name>
</gene>
<reference evidence="2 3" key="1">
    <citation type="journal article" date="2023" name="Microbiol. Spectr.">
        <title>Symbiosis of Carpenter Bees with Uncharacterized Lactic Acid Bacteria Showing NAD Auxotrophy.</title>
        <authorList>
            <person name="Kawasaki S."/>
            <person name="Ozawa K."/>
            <person name="Mori T."/>
            <person name="Yamamoto A."/>
            <person name="Ito M."/>
            <person name="Ohkuma M."/>
            <person name="Sakamoto M."/>
            <person name="Matsutani M."/>
        </authorList>
    </citation>
    <scope>NUCLEOTIDE SEQUENCE [LARGE SCALE GENOMIC DNA]</scope>
    <source>
        <strain evidence="2 3">XA3</strain>
    </source>
</reference>
<organism evidence="2 3">
    <name type="scientific">Xylocopilactobacillus apicola</name>
    <dbReference type="NCBI Taxonomy" id="2932184"/>
    <lineage>
        <taxon>Bacteria</taxon>
        <taxon>Bacillati</taxon>
        <taxon>Bacillota</taxon>
        <taxon>Bacilli</taxon>
        <taxon>Lactobacillales</taxon>
        <taxon>Lactobacillaceae</taxon>
        <taxon>Xylocopilactobacillus</taxon>
    </lineage>
</organism>
<proteinExistence type="predicted"/>
<evidence type="ECO:0000259" key="1">
    <source>
        <dbReference type="Pfam" id="PF07929"/>
    </source>
</evidence>
<protein>
    <recommendedName>
        <fullName evidence="1">Plasmid pRiA4b Orf3-like domain-containing protein</fullName>
    </recommendedName>
</protein>
<dbReference type="RefSeq" id="WP_317635917.1">
    <property type="nucleotide sequence ID" value="NZ_AP026802.1"/>
</dbReference>
<evidence type="ECO:0000313" key="2">
    <source>
        <dbReference type="EMBL" id="BDR57993.1"/>
    </source>
</evidence>
<dbReference type="InterPro" id="IPR024047">
    <property type="entry name" value="MM3350-like_sf"/>
</dbReference>
<dbReference type="InterPro" id="IPR012912">
    <property type="entry name" value="Plasmid_pRiA4b_Orf3-like"/>
</dbReference>
<dbReference type="KEGG" id="xap:XA3_04340"/>
<evidence type="ECO:0000313" key="3">
    <source>
        <dbReference type="Proteomes" id="UP001321861"/>
    </source>
</evidence>
<dbReference type="PANTHER" id="PTHR41878">
    <property type="entry name" value="LEXA REPRESSOR-RELATED"/>
    <property type="match status" value="1"/>
</dbReference>
<dbReference type="Gene3D" id="3.10.290.30">
    <property type="entry name" value="MM3350-like"/>
    <property type="match status" value="1"/>
</dbReference>
<dbReference type="AlphaFoldDB" id="A0AAU9DVS3"/>
<sequence>MVKHHLYQMRAELLGFEPKIWRTFTINGEKTLAQLGYTLIAMFKMKSSHLFEFMQEIEDAKAGKTKLRYTLQEDEYPDLMDDICLDVFTWKLHNCLDEKRDHLLFRYDLGCDWEILVTVEEASYEEMSIRGLPRLKDGAGYGIIEDIGGVGGLAEYYQVYQNGPAEERESYRRWLGELPDLNYFYFAECDIFLSDQIRVSKQAYEEGFL</sequence>
<name>A0AAU9DVS3_9LACO</name>
<dbReference type="Proteomes" id="UP001321861">
    <property type="component" value="Chromosome"/>
</dbReference>
<keyword evidence="3" id="KW-1185">Reference proteome</keyword>
<dbReference type="EMBL" id="AP026802">
    <property type="protein sequence ID" value="BDR57993.1"/>
    <property type="molecule type" value="Genomic_DNA"/>
</dbReference>
<feature type="domain" description="Plasmid pRiA4b Orf3-like" evidence="1">
    <location>
        <begin position="6"/>
        <end position="183"/>
    </location>
</feature>
<accession>A0AAU9DVS3</accession>
<dbReference type="Pfam" id="PF07929">
    <property type="entry name" value="PRiA4_ORF3"/>
    <property type="match status" value="1"/>
</dbReference>